<evidence type="ECO:0000259" key="1">
    <source>
        <dbReference type="Pfam" id="PF09588"/>
    </source>
</evidence>
<name>A0AAQ4EA51_AMBAM</name>
<dbReference type="PANTHER" id="PTHR46609">
    <property type="entry name" value="EXONUCLEASE, PHAGE-TYPE/RECB, C-TERMINAL DOMAIN-CONTAINING PROTEIN"/>
    <property type="match status" value="1"/>
</dbReference>
<dbReference type="GO" id="GO:0006281">
    <property type="term" value="P:DNA repair"/>
    <property type="evidence" value="ECO:0007669"/>
    <property type="project" value="UniProtKB-ARBA"/>
</dbReference>
<dbReference type="Pfam" id="PF09588">
    <property type="entry name" value="YqaJ"/>
    <property type="match status" value="1"/>
</dbReference>
<comment type="caution">
    <text evidence="2">The sequence shown here is derived from an EMBL/GenBank/DDBJ whole genome shotgun (WGS) entry which is preliminary data.</text>
</comment>
<proteinExistence type="predicted"/>
<keyword evidence="3" id="KW-1185">Reference proteome</keyword>
<dbReference type="AlphaFoldDB" id="A0AAQ4EA51"/>
<dbReference type="SUPFAM" id="SSF52980">
    <property type="entry name" value="Restriction endonuclease-like"/>
    <property type="match status" value="1"/>
</dbReference>
<dbReference type="PANTHER" id="PTHR46609:SF8">
    <property type="entry name" value="YQAJ VIRAL RECOMBINASE DOMAIN-CONTAINING PROTEIN"/>
    <property type="match status" value="1"/>
</dbReference>
<evidence type="ECO:0000313" key="3">
    <source>
        <dbReference type="Proteomes" id="UP001321473"/>
    </source>
</evidence>
<dbReference type="CDD" id="cd22343">
    <property type="entry name" value="PDDEXK_lambda_exonuclease-like"/>
    <property type="match status" value="1"/>
</dbReference>
<dbReference type="InterPro" id="IPR011335">
    <property type="entry name" value="Restrct_endonuc-II-like"/>
</dbReference>
<reference evidence="2 3" key="1">
    <citation type="journal article" date="2023" name="Arcadia Sci">
        <title>De novo assembly of a long-read Amblyomma americanum tick genome.</title>
        <authorList>
            <person name="Chou S."/>
            <person name="Poskanzer K.E."/>
            <person name="Rollins M."/>
            <person name="Thuy-Boun P.S."/>
        </authorList>
    </citation>
    <scope>NUCLEOTIDE SEQUENCE [LARGE SCALE GENOMIC DNA]</scope>
    <source>
        <strain evidence="2">F_SG_1</strain>
        <tissue evidence="2">Salivary glands</tissue>
    </source>
</reference>
<dbReference type="Proteomes" id="UP001321473">
    <property type="component" value="Unassembled WGS sequence"/>
</dbReference>
<dbReference type="EMBL" id="JARKHS020019701">
    <property type="protein sequence ID" value="KAK8771472.1"/>
    <property type="molecule type" value="Genomic_DNA"/>
</dbReference>
<dbReference type="InterPro" id="IPR051703">
    <property type="entry name" value="NF-kappa-B_Signaling_Reg"/>
</dbReference>
<evidence type="ECO:0000313" key="2">
    <source>
        <dbReference type="EMBL" id="KAK8771472.1"/>
    </source>
</evidence>
<dbReference type="Gene3D" id="3.90.320.10">
    <property type="match status" value="1"/>
</dbReference>
<protein>
    <recommendedName>
        <fullName evidence="1">YqaJ viral recombinase domain-containing protein</fullName>
    </recommendedName>
</protein>
<organism evidence="2 3">
    <name type="scientific">Amblyomma americanum</name>
    <name type="common">Lone star tick</name>
    <dbReference type="NCBI Taxonomy" id="6943"/>
    <lineage>
        <taxon>Eukaryota</taxon>
        <taxon>Metazoa</taxon>
        <taxon>Ecdysozoa</taxon>
        <taxon>Arthropoda</taxon>
        <taxon>Chelicerata</taxon>
        <taxon>Arachnida</taxon>
        <taxon>Acari</taxon>
        <taxon>Parasitiformes</taxon>
        <taxon>Ixodida</taxon>
        <taxon>Ixodoidea</taxon>
        <taxon>Ixodidae</taxon>
        <taxon>Amblyomminae</taxon>
        <taxon>Amblyomma</taxon>
    </lineage>
</organism>
<dbReference type="InterPro" id="IPR011604">
    <property type="entry name" value="PDDEXK-like_dom_sf"/>
</dbReference>
<accession>A0AAQ4EA51</accession>
<gene>
    <name evidence="2" type="ORF">V5799_025292</name>
</gene>
<sequence>MGSELTVVRSCHRYGVTNEHPAVQRYVAVMKARGHDVEAFWSGLVVDPSCPWLGASPDRLIFDPCETPSHGLLEVKCPYSLKGKTPDDMGDGHCLKKDSMGAFRLDSGHDYYYQVLGQMALSGISGTDFVVFSDQFLITDRVKFSAEDWAVA</sequence>
<dbReference type="InterPro" id="IPR019080">
    <property type="entry name" value="YqaJ_viral_recombinase"/>
</dbReference>
<feature type="domain" description="YqaJ viral recombinase" evidence="1">
    <location>
        <begin position="12"/>
        <end position="124"/>
    </location>
</feature>